<accession>A0AAE9CC46</accession>
<keyword evidence="1" id="KW-0812">Transmembrane</keyword>
<dbReference type="Proteomes" id="UP000827753">
    <property type="component" value="Segment"/>
</dbReference>
<sequence>MIEFITYILSSLFLLTLCFGMLVFIKDISFSLWHLIDRESYEKWENRKMSKLKPR</sequence>
<evidence type="ECO:0000313" key="3">
    <source>
        <dbReference type="Proteomes" id="UP000827753"/>
    </source>
</evidence>
<dbReference type="EMBL" id="OK499987">
    <property type="protein sequence ID" value="UGO47915.1"/>
    <property type="molecule type" value="Genomic_DNA"/>
</dbReference>
<keyword evidence="3" id="KW-1185">Reference proteome</keyword>
<feature type="transmembrane region" description="Helical" evidence="1">
    <location>
        <begin position="6"/>
        <end position="25"/>
    </location>
</feature>
<protein>
    <submittedName>
        <fullName evidence="2">Uncharacterized protein</fullName>
    </submittedName>
</protein>
<evidence type="ECO:0000256" key="1">
    <source>
        <dbReference type="SAM" id="Phobius"/>
    </source>
</evidence>
<proteinExistence type="predicted"/>
<keyword evidence="1" id="KW-0472">Membrane</keyword>
<gene>
    <name evidence="2" type="ORF">MRDARSEY_83</name>
</gene>
<reference evidence="2 3" key="1">
    <citation type="submission" date="2021-10" db="EMBL/GenBank/DDBJ databases">
        <authorList>
            <person name="Lavering E.D."/>
            <person name="James R."/>
            <person name="Fairholm J.D."/>
            <person name="Ogilvie B.H."/>
            <person name="Thurgood T.L."/>
            <person name="Robison R.A."/>
            <person name="Grose J.H."/>
        </authorList>
    </citation>
    <scope>NUCLEOTIDE SEQUENCE [LARGE SCALE GENOMIC DNA]</scope>
</reference>
<name>A0AAE9CC46_9CAUD</name>
<evidence type="ECO:0000313" key="2">
    <source>
        <dbReference type="EMBL" id="UGO47915.1"/>
    </source>
</evidence>
<keyword evidence="1" id="KW-1133">Transmembrane helix</keyword>
<organism evidence="2 3">
    <name type="scientific">Bacillus phage vB_BanS_MrDarsey</name>
    <dbReference type="NCBI Taxonomy" id="2894787"/>
    <lineage>
        <taxon>Viruses</taxon>
        <taxon>Duplodnaviria</taxon>
        <taxon>Heunggongvirae</taxon>
        <taxon>Uroviricota</taxon>
        <taxon>Caudoviricetes</taxon>
        <taxon>Joanripponvirinae</taxon>
        <taxon>Tsamsavirus</taxon>
        <taxon>Tsamsavirus mrdarsey</taxon>
    </lineage>
</organism>